<protein>
    <submittedName>
        <fullName evidence="5">Glycosyltransferase</fullName>
    </submittedName>
</protein>
<dbReference type="Proteomes" id="UP000515800">
    <property type="component" value="Chromosome"/>
</dbReference>
<dbReference type="InterPro" id="IPR029044">
    <property type="entry name" value="Nucleotide-diphossugar_trans"/>
</dbReference>
<keyword evidence="3 5" id="KW-0808">Transferase</keyword>
<keyword evidence="6" id="KW-1185">Reference proteome</keyword>
<keyword evidence="4" id="KW-0812">Transmembrane</keyword>
<dbReference type="KEGG" id="wdi:H9L19_07985"/>
<dbReference type="GO" id="GO:0016757">
    <property type="term" value="F:glycosyltransferase activity"/>
    <property type="evidence" value="ECO:0007669"/>
    <property type="project" value="UniProtKB-KW"/>
</dbReference>
<comment type="similarity">
    <text evidence="1">Belongs to the glycosyltransferase 2 family.</text>
</comment>
<feature type="transmembrane region" description="Helical" evidence="4">
    <location>
        <begin position="309"/>
        <end position="328"/>
    </location>
</feature>
<keyword evidence="4" id="KW-1133">Transmembrane helix</keyword>
<name>A0A7G9T5B4_9LACO</name>
<feature type="transmembrane region" description="Helical" evidence="4">
    <location>
        <begin position="335"/>
        <end position="355"/>
    </location>
</feature>
<keyword evidence="4" id="KW-0472">Membrane</keyword>
<evidence type="ECO:0000256" key="2">
    <source>
        <dbReference type="ARBA" id="ARBA00022676"/>
    </source>
</evidence>
<feature type="transmembrane region" description="Helical" evidence="4">
    <location>
        <begin position="12"/>
        <end position="34"/>
    </location>
</feature>
<evidence type="ECO:0000313" key="6">
    <source>
        <dbReference type="Proteomes" id="UP000515800"/>
    </source>
</evidence>
<sequence length="409" mass="46065">MTGLIQGISNILDGYTLVYPLIMSIGWAIGAIFFRQHVQNSTDEVTLPSNTINIMISVFNEEAIIDDTLTALYQLSLPNVSFVIVDDFSTDNTVEKIKNFQTEYDWRALTLVEMSQNGGKARALNYALKHVNQAEFVLVIDADSIIDPNAVEYLLAEFDQAQIGAVTGKPVVRNRSTILGTLQSFEYMTTIDGIKRAESYLFESIMSVSGVLVMYRTEALEAIDFFDVNAMTEDIDVTWKLYQHGYSVKYSPNAISYILAPETIKGFLAQRKRWAIGGVEVLLKNLRIIFKHPDTFKTFLLGEMIMGHIWAWSLAFSFVKLIFIYLATGELIAKITVLLIYIILTMVVSLIGLVLDRHASQFTLRDLRVWPVFYVFYWGGNFIASISSEIAIIFGQKGNGTWTSPDRGI</sequence>
<organism evidence="5 6">
    <name type="scientific">Weissella diestrammenae</name>
    <dbReference type="NCBI Taxonomy" id="1162633"/>
    <lineage>
        <taxon>Bacteria</taxon>
        <taxon>Bacillati</taxon>
        <taxon>Bacillota</taxon>
        <taxon>Bacilli</taxon>
        <taxon>Lactobacillales</taxon>
        <taxon>Lactobacillaceae</taxon>
        <taxon>Weissella</taxon>
    </lineage>
</organism>
<feature type="transmembrane region" description="Helical" evidence="4">
    <location>
        <begin position="375"/>
        <end position="394"/>
    </location>
</feature>
<dbReference type="Pfam" id="PF13641">
    <property type="entry name" value="Glyco_tranf_2_3"/>
    <property type="match status" value="1"/>
</dbReference>
<dbReference type="SUPFAM" id="SSF53448">
    <property type="entry name" value="Nucleotide-diphospho-sugar transferases"/>
    <property type="match status" value="1"/>
</dbReference>
<keyword evidence="2" id="KW-0328">Glycosyltransferase</keyword>
<evidence type="ECO:0000256" key="3">
    <source>
        <dbReference type="ARBA" id="ARBA00022679"/>
    </source>
</evidence>
<dbReference type="PANTHER" id="PTHR43630">
    <property type="entry name" value="POLY-BETA-1,6-N-ACETYL-D-GLUCOSAMINE SYNTHASE"/>
    <property type="match status" value="1"/>
</dbReference>
<gene>
    <name evidence="5" type="ORF">H9L19_07985</name>
</gene>
<reference evidence="5 6" key="1">
    <citation type="submission" date="2020-08" db="EMBL/GenBank/DDBJ databases">
        <title>Genome sequence of Weissella diestrammenae KACC 16890T.</title>
        <authorList>
            <person name="Hyun D.-W."/>
            <person name="Bae J.-W."/>
        </authorList>
    </citation>
    <scope>NUCLEOTIDE SEQUENCE [LARGE SCALE GENOMIC DNA]</scope>
    <source>
        <strain evidence="5 6">KACC 16890</strain>
    </source>
</reference>
<evidence type="ECO:0000256" key="4">
    <source>
        <dbReference type="SAM" id="Phobius"/>
    </source>
</evidence>
<dbReference type="Gene3D" id="3.90.550.10">
    <property type="entry name" value="Spore Coat Polysaccharide Biosynthesis Protein SpsA, Chain A"/>
    <property type="match status" value="1"/>
</dbReference>
<dbReference type="AlphaFoldDB" id="A0A7G9T5B4"/>
<proteinExistence type="inferred from homology"/>
<accession>A0A7G9T5B4</accession>
<evidence type="ECO:0000256" key="1">
    <source>
        <dbReference type="ARBA" id="ARBA00006739"/>
    </source>
</evidence>
<dbReference type="EMBL" id="CP060724">
    <property type="protein sequence ID" value="QNN75289.1"/>
    <property type="molecule type" value="Genomic_DNA"/>
</dbReference>
<dbReference type="CDD" id="cd06423">
    <property type="entry name" value="CESA_like"/>
    <property type="match status" value="1"/>
</dbReference>
<dbReference type="PANTHER" id="PTHR43630:SF1">
    <property type="entry name" value="POLY-BETA-1,6-N-ACETYL-D-GLUCOSAMINE SYNTHASE"/>
    <property type="match status" value="1"/>
</dbReference>
<dbReference type="RefSeq" id="WP_187529123.1">
    <property type="nucleotide sequence ID" value="NZ_CP060724.1"/>
</dbReference>
<evidence type="ECO:0000313" key="5">
    <source>
        <dbReference type="EMBL" id="QNN75289.1"/>
    </source>
</evidence>